<dbReference type="Gene3D" id="3.40.50.2300">
    <property type="match status" value="1"/>
</dbReference>
<dbReference type="InterPro" id="IPR001789">
    <property type="entry name" value="Sig_transdc_resp-reg_receiver"/>
</dbReference>
<dbReference type="InterPro" id="IPR009057">
    <property type="entry name" value="Homeodomain-like_sf"/>
</dbReference>
<dbReference type="SUPFAM" id="SSF52172">
    <property type="entry name" value="CheY-like"/>
    <property type="match status" value="1"/>
</dbReference>
<dbReference type="PROSITE" id="PS00676">
    <property type="entry name" value="SIGMA54_INTERACT_2"/>
    <property type="match status" value="1"/>
</dbReference>
<dbReference type="Proteomes" id="UP000614714">
    <property type="component" value="Unassembled WGS sequence"/>
</dbReference>
<dbReference type="PROSITE" id="PS00688">
    <property type="entry name" value="SIGMA54_INTERACT_3"/>
    <property type="match status" value="1"/>
</dbReference>
<dbReference type="InterPro" id="IPR027417">
    <property type="entry name" value="P-loop_NTPase"/>
</dbReference>
<keyword evidence="10" id="KW-1185">Reference proteome</keyword>
<proteinExistence type="predicted"/>
<dbReference type="InterPro" id="IPR058031">
    <property type="entry name" value="AAA_lid_NorR"/>
</dbReference>
<accession>A0ABS0YAA3</accession>
<evidence type="ECO:0000313" key="9">
    <source>
        <dbReference type="EMBL" id="MBJ6749217.1"/>
    </source>
</evidence>
<dbReference type="Gene3D" id="1.10.8.60">
    <property type="match status" value="1"/>
</dbReference>
<evidence type="ECO:0000256" key="3">
    <source>
        <dbReference type="ARBA" id="ARBA00023015"/>
    </source>
</evidence>
<keyword evidence="1" id="KW-0547">Nucleotide-binding</keyword>
<dbReference type="PROSITE" id="PS50045">
    <property type="entry name" value="SIGMA54_INTERACT_4"/>
    <property type="match status" value="1"/>
</dbReference>
<keyword evidence="3" id="KW-0805">Transcription regulation</keyword>
<dbReference type="EMBL" id="JAEMHL010000001">
    <property type="protein sequence ID" value="MBJ6749217.1"/>
    <property type="molecule type" value="Genomic_DNA"/>
</dbReference>
<evidence type="ECO:0000256" key="4">
    <source>
        <dbReference type="ARBA" id="ARBA00023125"/>
    </source>
</evidence>
<keyword evidence="5" id="KW-0804">Transcription</keyword>
<comment type="caution">
    <text evidence="9">The sequence shown here is derived from an EMBL/GenBank/DDBJ whole genome shotgun (WGS) entry which is preliminary data.</text>
</comment>
<dbReference type="InterPro" id="IPR025943">
    <property type="entry name" value="Sigma_54_int_dom_ATP-bd_2"/>
</dbReference>
<dbReference type="PANTHER" id="PTHR32071:SF113">
    <property type="entry name" value="ALGINATE BIOSYNTHESIS TRANSCRIPTIONAL REGULATORY PROTEIN ALGB"/>
    <property type="match status" value="1"/>
</dbReference>
<sequence length="460" mass="50780">MGIKNPLILLVDDEEVFLLAFKNQVLRLGYQVITASDAESALSLVDSHPVDLVITDLNMPGMDGIELMRKAKLQSPNLTFIVLTARGSVESAVDAVRSGAFDFLEKPLTPQTLDIILKRALEFGRISGENEHLREHFSDQYSFQNIVTNSPLMRQALEVAAHITTSPQTTVSLLGESGVGKEVFARAIHVGSGGLPGNFVGVNCAAIPESLLESELFGHTKGAFTGADKERDGKFSLASGGTILLDEIGDMPLQLQAKLLRVLEERVYEKTGSNRQIPVDFRVIVATHRDLAEQVKLGRFREDLFYRINVVPITIPPLRKRKEDIPLLVDHFLKLLRKHLGKALPGVAQQAMELITAYDWPGNVRELRNVLEYAAIMVGDELIKPGHIRLSPSPSPSPLATDSDTDAVDYQVRIPLGDLSLSAIVDDFTGKVLEITLQRCHGNKRKAADLLKVNRKIFYR</sequence>
<dbReference type="RefSeq" id="WP_199387755.1">
    <property type="nucleotide sequence ID" value="NZ_JAEMHL010000001.1"/>
</dbReference>
<dbReference type="Pfam" id="PF00158">
    <property type="entry name" value="Sigma54_activat"/>
    <property type="match status" value="1"/>
</dbReference>
<reference evidence="9 10" key="1">
    <citation type="submission" date="2020-12" db="EMBL/GenBank/DDBJ databases">
        <title>Geomonas sp. Red421, isolated from paddy soil.</title>
        <authorList>
            <person name="Xu Z."/>
            <person name="Zhang Z."/>
            <person name="Masuda Y."/>
            <person name="Itoh H."/>
            <person name="Senoo K."/>
        </authorList>
    </citation>
    <scope>NUCLEOTIDE SEQUENCE [LARGE SCALE GENOMIC DNA]</scope>
    <source>
        <strain evidence="9 10">Red421</strain>
    </source>
</reference>
<dbReference type="Gene3D" id="1.10.10.60">
    <property type="entry name" value="Homeodomain-like"/>
    <property type="match status" value="1"/>
</dbReference>
<dbReference type="InterPro" id="IPR002078">
    <property type="entry name" value="Sigma_54_int"/>
</dbReference>
<dbReference type="Pfam" id="PF25601">
    <property type="entry name" value="AAA_lid_14"/>
    <property type="match status" value="1"/>
</dbReference>
<evidence type="ECO:0000256" key="2">
    <source>
        <dbReference type="ARBA" id="ARBA00022840"/>
    </source>
</evidence>
<dbReference type="PANTHER" id="PTHR32071">
    <property type="entry name" value="TRANSCRIPTIONAL REGULATORY PROTEIN"/>
    <property type="match status" value="1"/>
</dbReference>
<dbReference type="SUPFAM" id="SSF46689">
    <property type="entry name" value="Homeodomain-like"/>
    <property type="match status" value="1"/>
</dbReference>
<protein>
    <submittedName>
        <fullName evidence="9">Sigma-54-dependent Fis family transcriptional regulator</fullName>
    </submittedName>
</protein>
<dbReference type="Gene3D" id="3.40.50.300">
    <property type="entry name" value="P-loop containing nucleotide triphosphate hydrolases"/>
    <property type="match status" value="1"/>
</dbReference>
<dbReference type="InterPro" id="IPR003593">
    <property type="entry name" value="AAA+_ATPase"/>
</dbReference>
<evidence type="ECO:0000259" key="8">
    <source>
        <dbReference type="PROSITE" id="PS50110"/>
    </source>
</evidence>
<dbReference type="SUPFAM" id="SSF52540">
    <property type="entry name" value="P-loop containing nucleoside triphosphate hydrolases"/>
    <property type="match status" value="1"/>
</dbReference>
<gene>
    <name evidence="9" type="ORF">JFN91_03225</name>
</gene>
<evidence type="ECO:0000256" key="5">
    <source>
        <dbReference type="ARBA" id="ARBA00023163"/>
    </source>
</evidence>
<keyword evidence="2" id="KW-0067">ATP-binding</keyword>
<keyword evidence="4" id="KW-0238">DNA-binding</keyword>
<dbReference type="InterPro" id="IPR011006">
    <property type="entry name" value="CheY-like_superfamily"/>
</dbReference>
<evidence type="ECO:0000256" key="6">
    <source>
        <dbReference type="PROSITE-ProRule" id="PRU00169"/>
    </source>
</evidence>
<feature type="domain" description="Sigma-54 factor interaction" evidence="7">
    <location>
        <begin position="146"/>
        <end position="376"/>
    </location>
</feature>
<dbReference type="Pfam" id="PF00072">
    <property type="entry name" value="Response_reg"/>
    <property type="match status" value="1"/>
</dbReference>
<dbReference type="InterPro" id="IPR025944">
    <property type="entry name" value="Sigma_54_int_dom_CS"/>
</dbReference>
<dbReference type="PROSITE" id="PS50110">
    <property type="entry name" value="RESPONSE_REGULATORY"/>
    <property type="match status" value="1"/>
</dbReference>
<evidence type="ECO:0000313" key="10">
    <source>
        <dbReference type="Proteomes" id="UP000614714"/>
    </source>
</evidence>
<dbReference type="CDD" id="cd00009">
    <property type="entry name" value="AAA"/>
    <property type="match status" value="1"/>
</dbReference>
<keyword evidence="6" id="KW-0597">Phosphoprotein</keyword>
<dbReference type="SMART" id="SM00382">
    <property type="entry name" value="AAA"/>
    <property type="match status" value="1"/>
</dbReference>
<organism evidence="9 10">
    <name type="scientific">Geomonas anaerohicana</name>
    <dbReference type="NCBI Taxonomy" id="2798583"/>
    <lineage>
        <taxon>Bacteria</taxon>
        <taxon>Pseudomonadati</taxon>
        <taxon>Thermodesulfobacteriota</taxon>
        <taxon>Desulfuromonadia</taxon>
        <taxon>Geobacterales</taxon>
        <taxon>Geobacteraceae</taxon>
        <taxon>Geomonas</taxon>
    </lineage>
</organism>
<evidence type="ECO:0000256" key="1">
    <source>
        <dbReference type="ARBA" id="ARBA00022741"/>
    </source>
</evidence>
<name>A0ABS0YAA3_9BACT</name>
<evidence type="ECO:0000259" key="7">
    <source>
        <dbReference type="PROSITE" id="PS50045"/>
    </source>
</evidence>
<feature type="modified residue" description="4-aspartylphosphate" evidence="6">
    <location>
        <position position="56"/>
    </location>
</feature>
<dbReference type="SMART" id="SM00448">
    <property type="entry name" value="REC"/>
    <property type="match status" value="1"/>
</dbReference>
<feature type="domain" description="Response regulatory" evidence="8">
    <location>
        <begin position="7"/>
        <end position="121"/>
    </location>
</feature>